<keyword evidence="8" id="KW-1185">Reference proteome</keyword>
<keyword evidence="3" id="KW-0399">Innate immunity</keyword>
<feature type="non-terminal residue" evidence="7">
    <location>
        <position position="92"/>
    </location>
</feature>
<evidence type="ECO:0000256" key="2">
    <source>
        <dbReference type="ARBA" id="ARBA00022553"/>
    </source>
</evidence>
<reference evidence="7" key="1">
    <citation type="journal article" date="2019" name="bioRxiv">
        <title>The Genome of the Zebra Mussel, Dreissena polymorpha: A Resource for Invasive Species Research.</title>
        <authorList>
            <person name="McCartney M.A."/>
            <person name="Auch B."/>
            <person name="Kono T."/>
            <person name="Mallez S."/>
            <person name="Zhang Y."/>
            <person name="Obille A."/>
            <person name="Becker A."/>
            <person name="Abrahante J.E."/>
            <person name="Garbe J."/>
            <person name="Badalamenti J.P."/>
            <person name="Herman A."/>
            <person name="Mangelson H."/>
            <person name="Liachko I."/>
            <person name="Sullivan S."/>
            <person name="Sone E.D."/>
            <person name="Koren S."/>
            <person name="Silverstein K.A.T."/>
            <person name="Beckman K.B."/>
            <person name="Gohl D.M."/>
        </authorList>
    </citation>
    <scope>NUCLEOTIDE SEQUENCE</scope>
    <source>
        <strain evidence="7">Duluth1</strain>
        <tissue evidence="7">Whole animal</tissue>
    </source>
</reference>
<name>A0A9D3YWR0_DREPO</name>
<evidence type="ECO:0000256" key="4">
    <source>
        <dbReference type="ARBA" id="ARBA00022843"/>
    </source>
</evidence>
<protein>
    <recommendedName>
        <fullName evidence="6">Caspase recruitment domain-containing protein</fullName>
    </recommendedName>
</protein>
<dbReference type="Gene3D" id="1.10.533.10">
    <property type="entry name" value="Death Domain, Fas"/>
    <property type="match status" value="1"/>
</dbReference>
<reference evidence="7" key="2">
    <citation type="submission" date="2020-11" db="EMBL/GenBank/DDBJ databases">
        <authorList>
            <person name="McCartney M.A."/>
            <person name="Auch B."/>
            <person name="Kono T."/>
            <person name="Mallez S."/>
            <person name="Becker A."/>
            <person name="Gohl D.M."/>
            <person name="Silverstein K.A.T."/>
            <person name="Koren S."/>
            <person name="Bechman K.B."/>
            <person name="Herman A."/>
            <person name="Abrahante J.E."/>
            <person name="Garbe J."/>
        </authorList>
    </citation>
    <scope>NUCLEOTIDE SEQUENCE</scope>
    <source>
        <strain evidence="7">Duluth1</strain>
        <tissue evidence="7">Whole animal</tissue>
    </source>
</reference>
<accession>A0A9D3YWR0</accession>
<dbReference type="Proteomes" id="UP000828390">
    <property type="component" value="Unassembled WGS sequence"/>
</dbReference>
<organism evidence="7 8">
    <name type="scientific">Dreissena polymorpha</name>
    <name type="common">Zebra mussel</name>
    <name type="synonym">Mytilus polymorpha</name>
    <dbReference type="NCBI Taxonomy" id="45954"/>
    <lineage>
        <taxon>Eukaryota</taxon>
        <taxon>Metazoa</taxon>
        <taxon>Spiralia</taxon>
        <taxon>Lophotrochozoa</taxon>
        <taxon>Mollusca</taxon>
        <taxon>Bivalvia</taxon>
        <taxon>Autobranchia</taxon>
        <taxon>Heteroconchia</taxon>
        <taxon>Euheterodonta</taxon>
        <taxon>Imparidentia</taxon>
        <taxon>Neoheterodontei</taxon>
        <taxon>Myida</taxon>
        <taxon>Dreissenoidea</taxon>
        <taxon>Dreissenidae</taxon>
        <taxon>Dreissena</taxon>
    </lineage>
</organism>
<evidence type="ECO:0000256" key="1">
    <source>
        <dbReference type="ARBA" id="ARBA00022499"/>
    </source>
</evidence>
<dbReference type="AlphaFoldDB" id="A0A9D3YWR0"/>
<evidence type="ECO:0000313" key="7">
    <source>
        <dbReference type="EMBL" id="KAH3707707.1"/>
    </source>
</evidence>
<feature type="domain" description="Caspase recruitment" evidence="6">
    <location>
        <begin position="1"/>
        <end position="90"/>
    </location>
</feature>
<dbReference type="InterPro" id="IPR011029">
    <property type="entry name" value="DEATH-like_dom_sf"/>
</dbReference>
<gene>
    <name evidence="7" type="ORF">DPMN_067118</name>
</gene>
<dbReference type="Pfam" id="PF16739">
    <property type="entry name" value="CARD_2"/>
    <property type="match status" value="1"/>
</dbReference>
<keyword evidence="1" id="KW-1017">Isopeptide bond</keyword>
<dbReference type="InterPro" id="IPR031964">
    <property type="entry name" value="CARD_dom"/>
</dbReference>
<evidence type="ECO:0000313" key="8">
    <source>
        <dbReference type="Proteomes" id="UP000828390"/>
    </source>
</evidence>
<evidence type="ECO:0000259" key="6">
    <source>
        <dbReference type="Pfam" id="PF16739"/>
    </source>
</evidence>
<dbReference type="GO" id="GO:0005737">
    <property type="term" value="C:cytoplasm"/>
    <property type="evidence" value="ECO:0007669"/>
    <property type="project" value="UniProtKB-ARBA"/>
</dbReference>
<evidence type="ECO:0000256" key="5">
    <source>
        <dbReference type="ARBA" id="ARBA00022859"/>
    </source>
</evidence>
<proteinExistence type="predicted"/>
<comment type="caution">
    <text evidence="7">The sequence shown here is derived from an EMBL/GenBank/DDBJ whole genome shotgun (WGS) entry which is preliminary data.</text>
</comment>
<dbReference type="EMBL" id="JAIWYP010000014">
    <property type="protein sequence ID" value="KAH3707707.1"/>
    <property type="molecule type" value="Genomic_DNA"/>
</dbReference>
<keyword evidence="4" id="KW-0832">Ubl conjugation</keyword>
<dbReference type="GO" id="GO:0045087">
    <property type="term" value="P:innate immune response"/>
    <property type="evidence" value="ECO:0007669"/>
    <property type="project" value="UniProtKB-KW"/>
</dbReference>
<evidence type="ECO:0000256" key="3">
    <source>
        <dbReference type="ARBA" id="ARBA00022588"/>
    </source>
</evidence>
<keyword evidence="2" id="KW-0597">Phosphoprotein</keyword>
<keyword evidence="5" id="KW-0391">Immunity</keyword>
<sequence length="92" mass="10303">MNDHDRNLFRAIQVPFAKRVDSIEMLGYITCLSEHTRDTVRNSQTAHNGSKLLAAQTLFAALKCRPDGLQQAAKALRKCGHDDLANKIEPQQ</sequence>